<keyword evidence="1" id="KW-0732">Signal</keyword>
<feature type="chain" id="PRO_5047099705" evidence="1">
    <location>
        <begin position="28"/>
        <end position="343"/>
    </location>
</feature>
<dbReference type="SUPFAM" id="SSF52266">
    <property type="entry name" value="SGNH hydrolase"/>
    <property type="match status" value="1"/>
</dbReference>
<dbReference type="EMBL" id="JAUQTA010000002">
    <property type="protein sequence ID" value="MDO7869414.1"/>
    <property type="molecule type" value="Genomic_DNA"/>
</dbReference>
<protein>
    <submittedName>
        <fullName evidence="3">GDSL-type esterase/lipase family protein</fullName>
    </submittedName>
</protein>
<dbReference type="InterPro" id="IPR036514">
    <property type="entry name" value="SGNH_hydro_sf"/>
</dbReference>
<evidence type="ECO:0000313" key="3">
    <source>
        <dbReference type="EMBL" id="MDO7869414.1"/>
    </source>
</evidence>
<name>A0ABT9B527_9ACTN</name>
<dbReference type="InterPro" id="IPR013830">
    <property type="entry name" value="SGNH_hydro"/>
</dbReference>
<dbReference type="PANTHER" id="PTHR30383:SF29">
    <property type="entry name" value="SGNH HYDROLASE-TYPE ESTERASE DOMAIN-CONTAINING PROTEIN"/>
    <property type="match status" value="1"/>
</dbReference>
<evidence type="ECO:0000313" key="4">
    <source>
        <dbReference type="Proteomes" id="UP001233314"/>
    </source>
</evidence>
<proteinExistence type="predicted"/>
<keyword evidence="4" id="KW-1185">Reference proteome</keyword>
<dbReference type="RefSeq" id="WP_305028810.1">
    <property type="nucleotide sequence ID" value="NZ_JAUQTA010000002.1"/>
</dbReference>
<dbReference type="InterPro" id="IPR051532">
    <property type="entry name" value="Ester_Hydrolysis_Enzymes"/>
</dbReference>
<dbReference type="Pfam" id="PF13472">
    <property type="entry name" value="Lipase_GDSL_2"/>
    <property type="match status" value="1"/>
</dbReference>
<dbReference type="Proteomes" id="UP001233314">
    <property type="component" value="Unassembled WGS sequence"/>
</dbReference>
<organism evidence="3 4">
    <name type="scientific">Nocardioides jiangxiensis</name>
    <dbReference type="NCBI Taxonomy" id="3064524"/>
    <lineage>
        <taxon>Bacteria</taxon>
        <taxon>Bacillati</taxon>
        <taxon>Actinomycetota</taxon>
        <taxon>Actinomycetes</taxon>
        <taxon>Propionibacteriales</taxon>
        <taxon>Nocardioidaceae</taxon>
        <taxon>Nocardioides</taxon>
    </lineage>
</organism>
<feature type="signal peptide" evidence="1">
    <location>
        <begin position="1"/>
        <end position="27"/>
    </location>
</feature>
<comment type="caution">
    <text evidence="3">The sequence shown here is derived from an EMBL/GenBank/DDBJ whole genome shotgun (WGS) entry which is preliminary data.</text>
</comment>
<reference evidence="3 4" key="1">
    <citation type="submission" date="2023-07" db="EMBL/GenBank/DDBJ databases">
        <title>Nocardioides sp. nov WY-20 isolated from soil.</title>
        <authorList>
            <person name="Liu B."/>
            <person name="Wan Y."/>
        </authorList>
    </citation>
    <scope>NUCLEOTIDE SEQUENCE [LARGE SCALE GENOMIC DNA]</scope>
    <source>
        <strain evidence="3 4">WY-20</strain>
    </source>
</reference>
<accession>A0ABT9B527</accession>
<evidence type="ECO:0000259" key="2">
    <source>
        <dbReference type="Pfam" id="PF13472"/>
    </source>
</evidence>
<gene>
    <name evidence="3" type="ORF">Q5722_13665</name>
</gene>
<dbReference type="PANTHER" id="PTHR30383">
    <property type="entry name" value="THIOESTERASE 1/PROTEASE 1/LYSOPHOSPHOLIPASE L1"/>
    <property type="match status" value="1"/>
</dbReference>
<sequence length="343" mass="36730">MAKTARALVALIVAVSGLLVATGPEGAADPAPVRILLYGDSMTQGSGGDWTWRYRLWQSLTAASTSFDFVGPRNDLYTYGRWTLGNDEYKGGAFDRDVAAVAGMTMTAPWWTVEALQSEFQPDVVVGYIGINDLVKGIATADQLVQDWRDQIAAARAVNPTVAFVLVPLPHTWLGPEIQQYDDGLAALAAELDTPESRVVATAVPAFSEYADTYDKAHMTASGERKVATVVTEALAGLGIGTGNTGWQPDPVYSWVWAPTPTLSVAGADITVTWPAVDYASSEWVRLTDRTTGATGVVRWVTGTTYTFTGTPGHTYRVNLSPAKGFNLTGQTSYPRDITVPAT</sequence>
<evidence type="ECO:0000256" key="1">
    <source>
        <dbReference type="SAM" id="SignalP"/>
    </source>
</evidence>
<feature type="domain" description="SGNH hydrolase-type esterase" evidence="2">
    <location>
        <begin position="38"/>
        <end position="225"/>
    </location>
</feature>
<dbReference type="Gene3D" id="3.40.50.1110">
    <property type="entry name" value="SGNH hydrolase"/>
    <property type="match status" value="1"/>
</dbReference>